<accession>A0A914VWJ9</accession>
<dbReference type="Proteomes" id="UP000887566">
    <property type="component" value="Unplaced"/>
</dbReference>
<feature type="compositionally biased region" description="Basic residues" evidence="1">
    <location>
        <begin position="80"/>
        <end position="90"/>
    </location>
</feature>
<keyword evidence="2" id="KW-1185">Reference proteome</keyword>
<feature type="region of interest" description="Disordered" evidence="1">
    <location>
        <begin position="1"/>
        <end position="100"/>
    </location>
</feature>
<protein>
    <submittedName>
        <fullName evidence="3">Uncharacterized protein</fullName>
    </submittedName>
</protein>
<dbReference type="WBParaSite" id="PSAMB.scaffold252size61180.g4015.t1">
    <property type="protein sequence ID" value="PSAMB.scaffold252size61180.g4015.t1"/>
    <property type="gene ID" value="PSAMB.scaffold252size61180.g4015"/>
</dbReference>
<organism evidence="2 3">
    <name type="scientific">Plectus sambesii</name>
    <dbReference type="NCBI Taxonomy" id="2011161"/>
    <lineage>
        <taxon>Eukaryota</taxon>
        <taxon>Metazoa</taxon>
        <taxon>Ecdysozoa</taxon>
        <taxon>Nematoda</taxon>
        <taxon>Chromadorea</taxon>
        <taxon>Plectida</taxon>
        <taxon>Plectina</taxon>
        <taxon>Plectoidea</taxon>
        <taxon>Plectidae</taxon>
        <taxon>Plectus</taxon>
    </lineage>
</organism>
<evidence type="ECO:0000313" key="2">
    <source>
        <dbReference type="Proteomes" id="UP000887566"/>
    </source>
</evidence>
<reference evidence="3" key="1">
    <citation type="submission" date="2022-11" db="UniProtKB">
        <authorList>
            <consortium name="WormBaseParasite"/>
        </authorList>
    </citation>
    <scope>IDENTIFICATION</scope>
</reference>
<name>A0A914VWJ9_9BILA</name>
<evidence type="ECO:0000256" key="1">
    <source>
        <dbReference type="SAM" id="MobiDB-lite"/>
    </source>
</evidence>
<sequence>MAALGERRPASPRATLNRHDDTPINGAAVAGRTKTAGRALPPPGSPPSPPQSEAGAASGTGRDAIFYRPPRRASQSMRYGPKRSPRHAHRPISPGGGRAR</sequence>
<evidence type="ECO:0000313" key="3">
    <source>
        <dbReference type="WBParaSite" id="PSAMB.scaffold252size61180.g4015.t1"/>
    </source>
</evidence>
<feature type="compositionally biased region" description="Pro residues" evidence="1">
    <location>
        <begin position="40"/>
        <end position="50"/>
    </location>
</feature>
<dbReference type="AlphaFoldDB" id="A0A914VWJ9"/>
<proteinExistence type="predicted"/>